<organism evidence="2 3">
    <name type="scientific">Cyanobacterium stanieri (strain ATCC 29140 / PCC 7202)</name>
    <dbReference type="NCBI Taxonomy" id="292563"/>
    <lineage>
        <taxon>Bacteria</taxon>
        <taxon>Bacillati</taxon>
        <taxon>Cyanobacteriota</taxon>
        <taxon>Cyanophyceae</taxon>
        <taxon>Oscillatoriophycideae</taxon>
        <taxon>Chroococcales</taxon>
        <taxon>Geminocystaceae</taxon>
        <taxon>Cyanobacterium</taxon>
    </lineage>
</organism>
<dbReference type="PANTHER" id="PTHR33387:SF3">
    <property type="entry name" value="DUF985 DOMAIN-CONTAINING PROTEIN"/>
    <property type="match status" value="1"/>
</dbReference>
<dbReference type="Pfam" id="PF06172">
    <property type="entry name" value="Cupin_5"/>
    <property type="match status" value="1"/>
</dbReference>
<dbReference type="PATRIC" id="fig|292563.3.peg.1812"/>
<dbReference type="Gene3D" id="2.60.120.10">
    <property type="entry name" value="Jelly Rolls"/>
    <property type="match status" value="1"/>
</dbReference>
<dbReference type="CDD" id="cd06121">
    <property type="entry name" value="cupin_YML079wp"/>
    <property type="match status" value="1"/>
</dbReference>
<proteinExistence type="predicted"/>
<dbReference type="SUPFAM" id="SSF51182">
    <property type="entry name" value="RmlC-like cupins"/>
    <property type="match status" value="1"/>
</dbReference>
<dbReference type="InterPro" id="IPR039935">
    <property type="entry name" value="YML079W-like"/>
</dbReference>
<evidence type="ECO:0000259" key="1">
    <source>
        <dbReference type="Pfam" id="PF06172"/>
    </source>
</evidence>
<dbReference type="InterPro" id="IPR009327">
    <property type="entry name" value="Cupin_DUF985"/>
</dbReference>
<dbReference type="EMBL" id="CP003940">
    <property type="protein sequence ID" value="AFZ47688.1"/>
    <property type="molecule type" value="Genomic_DNA"/>
</dbReference>
<gene>
    <name evidence="2" type="ordered locus">Cyast_1732</name>
</gene>
<name>K9YNP0_CYASC</name>
<dbReference type="HOGENOM" id="CLU_088365_0_1_3"/>
<evidence type="ECO:0000313" key="2">
    <source>
        <dbReference type="EMBL" id="AFZ47688.1"/>
    </source>
</evidence>
<dbReference type="Proteomes" id="UP000010483">
    <property type="component" value="Chromosome"/>
</dbReference>
<accession>K9YNP0</accession>
<evidence type="ECO:0000313" key="3">
    <source>
        <dbReference type="Proteomes" id="UP000010483"/>
    </source>
</evidence>
<dbReference type="eggNOG" id="COG3542">
    <property type="taxonomic scope" value="Bacteria"/>
</dbReference>
<dbReference type="KEGG" id="csn:Cyast_1732"/>
<protein>
    <recommendedName>
        <fullName evidence="1">DUF985 domain-containing protein</fullName>
    </recommendedName>
</protein>
<sequence length="169" mass="19420">MNAEYWIQKLELQKHPEGGYYRETYRSNDIIKKDGLSSRAIEQRNSSTAIYYLLSEKDFSAFHRLKSDEIFHFYHGAPLQVHILTSSGEYKSVLLGDTQGENPTFQLVINQGDWFASEVSQPNSYSLIGCTVSPGFDFSDFELASADELINQYPNYEEIITRLTIEKEP</sequence>
<dbReference type="STRING" id="292563.Cyast_1732"/>
<reference evidence="3" key="1">
    <citation type="journal article" date="2013" name="Proc. Natl. Acad. Sci. U.S.A.">
        <title>Improving the coverage of the cyanobacterial phylum using diversity-driven genome sequencing.</title>
        <authorList>
            <person name="Shih P.M."/>
            <person name="Wu D."/>
            <person name="Latifi A."/>
            <person name="Axen S.D."/>
            <person name="Fewer D.P."/>
            <person name="Talla E."/>
            <person name="Calteau A."/>
            <person name="Cai F."/>
            <person name="Tandeau de Marsac N."/>
            <person name="Rippka R."/>
            <person name="Herdman M."/>
            <person name="Sivonen K."/>
            <person name="Coursin T."/>
            <person name="Laurent T."/>
            <person name="Goodwin L."/>
            <person name="Nolan M."/>
            <person name="Davenport K.W."/>
            <person name="Han C.S."/>
            <person name="Rubin E.M."/>
            <person name="Eisen J.A."/>
            <person name="Woyke T."/>
            <person name="Gugger M."/>
            <person name="Kerfeld C.A."/>
        </authorList>
    </citation>
    <scope>NUCLEOTIDE SEQUENCE [LARGE SCALE GENOMIC DNA]</scope>
    <source>
        <strain evidence="3">ATCC 29140 / PCC 7202</strain>
    </source>
</reference>
<dbReference type="BioCyc" id="CSTA292563:G1353-1738-MONOMER"/>
<keyword evidence="3" id="KW-1185">Reference proteome</keyword>
<dbReference type="InterPro" id="IPR011051">
    <property type="entry name" value="RmlC_Cupin_sf"/>
</dbReference>
<dbReference type="InterPro" id="IPR014710">
    <property type="entry name" value="RmlC-like_jellyroll"/>
</dbReference>
<feature type="domain" description="DUF985" evidence="1">
    <location>
        <begin position="4"/>
        <end position="144"/>
    </location>
</feature>
<dbReference type="PANTHER" id="PTHR33387">
    <property type="entry name" value="RMLC-LIKE JELLY ROLL FOLD PROTEIN"/>
    <property type="match status" value="1"/>
</dbReference>
<dbReference type="AlphaFoldDB" id="K9YNP0"/>